<evidence type="ECO:0000313" key="2">
    <source>
        <dbReference type="Proteomes" id="UP001281147"/>
    </source>
</evidence>
<dbReference type="Proteomes" id="UP001281147">
    <property type="component" value="Unassembled WGS sequence"/>
</dbReference>
<dbReference type="EMBL" id="JAUTXU010000008">
    <property type="protein sequence ID" value="KAK3723649.1"/>
    <property type="molecule type" value="Genomic_DNA"/>
</dbReference>
<reference evidence="1" key="1">
    <citation type="submission" date="2023-07" db="EMBL/GenBank/DDBJ databases">
        <title>Black Yeasts Isolated from many extreme environments.</title>
        <authorList>
            <person name="Coleine C."/>
            <person name="Stajich J.E."/>
            <person name="Selbmann L."/>
        </authorList>
    </citation>
    <scope>NUCLEOTIDE SEQUENCE</scope>
    <source>
        <strain evidence="1">CCFEE 5714</strain>
    </source>
</reference>
<keyword evidence="2" id="KW-1185">Reference proteome</keyword>
<accession>A0ACC3NWW9</accession>
<proteinExistence type="predicted"/>
<name>A0ACC3NWW9_9PEZI</name>
<comment type="caution">
    <text evidence="1">The sequence shown here is derived from an EMBL/GenBank/DDBJ whole genome shotgun (WGS) entry which is preliminary data.</text>
</comment>
<sequence length="339" mass="39464">MSNPFIEYSYGIPPGHRDTQREWTDLNTKVFIELAQDKDAEIAKLQSYFLPIERDKALIKVRAREFSRGKRQSKKRLAKLQADKRRYEAMEAERQQTRVTTYKSYLDTLAEAKKDRAQLSDFMLTTLPIEILLQVLAQLACQDSERPFWDVRSIKQESKKVLELLAFLPSIDIRGKQSSLSQLLEPFIEEAVFCNTKISFVPCFRTPARHYRVPYQRGFDSLSQQIRVMSLHFRGADCYGIVSPDWVYEAQAGLLHLKQWFPCLVELGVRVNWSPASSHPFHPWYLRRDGGKAEYTITDVKVRRMRAAVFALGITCTKFAAGPRRWTYDCNFHGSYDWS</sequence>
<gene>
    <name evidence="1" type="ORF">LTR37_001530</name>
</gene>
<evidence type="ECO:0000313" key="1">
    <source>
        <dbReference type="EMBL" id="KAK3723649.1"/>
    </source>
</evidence>
<organism evidence="1 2">
    <name type="scientific">Vermiconidia calcicola</name>
    <dbReference type="NCBI Taxonomy" id="1690605"/>
    <lineage>
        <taxon>Eukaryota</taxon>
        <taxon>Fungi</taxon>
        <taxon>Dikarya</taxon>
        <taxon>Ascomycota</taxon>
        <taxon>Pezizomycotina</taxon>
        <taxon>Dothideomycetes</taxon>
        <taxon>Dothideomycetidae</taxon>
        <taxon>Mycosphaerellales</taxon>
        <taxon>Extremaceae</taxon>
        <taxon>Vermiconidia</taxon>
    </lineage>
</organism>
<protein>
    <submittedName>
        <fullName evidence="1">Uncharacterized protein</fullName>
    </submittedName>
</protein>